<name>A0ABS8KW39_9HYPH</name>
<proteinExistence type="predicted"/>
<accession>A0ABS8KW39</accession>
<reference evidence="2 3" key="1">
    <citation type="submission" date="2021-11" db="EMBL/GenBank/DDBJ databases">
        <authorList>
            <person name="Lee D.-H."/>
            <person name="Kim S.-B."/>
        </authorList>
    </citation>
    <scope>NUCLEOTIDE SEQUENCE [LARGE SCALE GENOMIC DNA]</scope>
    <source>
        <strain evidence="2 3">KCTC 52223</strain>
    </source>
</reference>
<comment type="caution">
    <text evidence="2">The sequence shown here is derived from an EMBL/GenBank/DDBJ whole genome shotgun (WGS) entry which is preliminary data.</text>
</comment>
<evidence type="ECO:0000256" key="1">
    <source>
        <dbReference type="SAM" id="SignalP"/>
    </source>
</evidence>
<protein>
    <recommendedName>
        <fullName evidence="4">Outer membrane protein beta-barrel domain-containing protein</fullName>
    </recommendedName>
</protein>
<dbReference type="Proteomes" id="UP001198862">
    <property type="component" value="Unassembled WGS sequence"/>
</dbReference>
<gene>
    <name evidence="2" type="ORF">LJ725_15090</name>
</gene>
<keyword evidence="3" id="KW-1185">Reference proteome</keyword>
<evidence type="ECO:0000313" key="2">
    <source>
        <dbReference type="EMBL" id="MCC8430299.1"/>
    </source>
</evidence>
<organism evidence="2 3">
    <name type="scientific">Reyranella aquatilis</name>
    <dbReference type="NCBI Taxonomy" id="2035356"/>
    <lineage>
        <taxon>Bacteria</taxon>
        <taxon>Pseudomonadati</taxon>
        <taxon>Pseudomonadota</taxon>
        <taxon>Alphaproteobacteria</taxon>
        <taxon>Hyphomicrobiales</taxon>
        <taxon>Reyranellaceae</taxon>
        <taxon>Reyranella</taxon>
    </lineage>
</organism>
<feature type="chain" id="PRO_5047174085" description="Outer membrane protein beta-barrel domain-containing protein" evidence="1">
    <location>
        <begin position="20"/>
        <end position="139"/>
    </location>
</feature>
<dbReference type="EMBL" id="JAJISD010000006">
    <property type="protein sequence ID" value="MCC8430299.1"/>
    <property type="molecule type" value="Genomic_DNA"/>
</dbReference>
<evidence type="ECO:0000313" key="3">
    <source>
        <dbReference type="Proteomes" id="UP001198862"/>
    </source>
</evidence>
<evidence type="ECO:0008006" key="4">
    <source>
        <dbReference type="Google" id="ProtNLM"/>
    </source>
</evidence>
<feature type="signal peptide" evidence="1">
    <location>
        <begin position="1"/>
        <end position="19"/>
    </location>
</feature>
<dbReference type="RefSeq" id="WP_230551466.1">
    <property type="nucleotide sequence ID" value="NZ_JAJISD010000006.1"/>
</dbReference>
<keyword evidence="1" id="KW-0732">Signal</keyword>
<sequence length="139" mass="14566">MRLLLLLLLIGLGGAAARAAEPEGRVQAQWVAGAGFALFAEASRSHETTGAGRHLGETSAAGLSWQAGGFKAALSAGHFSYDYTGVGVGAGRHASFAVSHEIVTPAAGSFSLELRRSRLWEAENQLDITSGRLGWTLRF</sequence>